<accession>S3UDI3</accession>
<keyword evidence="4" id="KW-0378">Hydrolase</keyword>
<dbReference type="EMBL" id="ATGK01000011">
    <property type="protein sequence ID" value="EPG37562.1"/>
    <property type="molecule type" value="Genomic_DNA"/>
</dbReference>
<dbReference type="SUPFAM" id="SSF53474">
    <property type="entry name" value="alpha/beta-Hydrolases"/>
    <property type="match status" value="1"/>
</dbReference>
<dbReference type="InterPro" id="IPR050266">
    <property type="entry name" value="AB_hydrolase_sf"/>
</dbReference>
<dbReference type="PRINTS" id="PR00412">
    <property type="entry name" value="EPOXHYDRLASE"/>
</dbReference>
<comment type="caution">
    <text evidence="3">The sequence shown here is derived from an EMBL/GenBank/DDBJ whole genome shotgun (WGS) entry which is preliminary data.</text>
</comment>
<dbReference type="RefSeq" id="WP_016652240.1">
    <property type="nucleotide sequence ID" value="NZ_BHGD02000036.1"/>
</dbReference>
<dbReference type="PANTHER" id="PTHR43798:SF33">
    <property type="entry name" value="HYDROLASE, PUTATIVE (AFU_ORTHOLOGUE AFUA_2G14860)-RELATED"/>
    <property type="match status" value="1"/>
</dbReference>
<dbReference type="InterPro" id="IPR000073">
    <property type="entry name" value="AB_hydrolase_1"/>
</dbReference>
<gene>
    <name evidence="3" type="ORF">F907_01532</name>
    <name evidence="4" type="ORF">FPV60_02165</name>
</gene>
<proteinExistence type="predicted"/>
<evidence type="ECO:0000313" key="5">
    <source>
        <dbReference type="Proteomes" id="UP000014559"/>
    </source>
</evidence>
<dbReference type="AlphaFoldDB" id="S3UDI3"/>
<evidence type="ECO:0000313" key="3">
    <source>
        <dbReference type="EMBL" id="EPG37562.1"/>
    </source>
</evidence>
<reference evidence="3 5" key="1">
    <citation type="submission" date="2013-06" db="EMBL/GenBank/DDBJ databases">
        <title>The Genome Sequence of Acinetobacter sp. NIPH 2036.</title>
        <authorList>
            <consortium name="The Broad Institute Genome Sequencing Platform"/>
            <consortium name="The Broad Institute Genome Sequencing Center for Infectious Disease"/>
            <person name="Cerqueira G."/>
            <person name="Feldgarden M."/>
            <person name="Courvalin P."/>
            <person name="Perichon B."/>
            <person name="Grillot-Courvalin C."/>
            <person name="Clermont D."/>
            <person name="Rocha E."/>
            <person name="Yoon E.-J."/>
            <person name="Nemec A."/>
            <person name="Young S.K."/>
            <person name="Zeng Q."/>
            <person name="Gargeya S."/>
            <person name="Fitzgerald M."/>
            <person name="Abouelleil A."/>
            <person name="Alvarado L."/>
            <person name="Berlin A.M."/>
            <person name="Chapman S.B."/>
            <person name="Dewar J."/>
            <person name="Goldberg J."/>
            <person name="Griggs A."/>
            <person name="Gujja S."/>
            <person name="Hansen M."/>
            <person name="Howarth C."/>
            <person name="Imamovic A."/>
            <person name="Larimer J."/>
            <person name="McCowan C."/>
            <person name="Murphy C."/>
            <person name="Pearson M."/>
            <person name="Priest M."/>
            <person name="Roberts A."/>
            <person name="Saif S."/>
            <person name="Shea T."/>
            <person name="Sykes S."/>
            <person name="Wortman J."/>
            <person name="Nusbaum C."/>
            <person name="Birren B."/>
        </authorList>
    </citation>
    <scope>NUCLEOTIDE SEQUENCE [LARGE SCALE GENOMIC DNA]</scope>
    <source>
        <strain evidence="3 5">NIPH 2036</strain>
    </source>
</reference>
<dbReference type="EMBL" id="VMTP01000013">
    <property type="protein sequence ID" value="TVT87030.1"/>
    <property type="molecule type" value="Genomic_DNA"/>
</dbReference>
<dbReference type="InterPro" id="IPR029058">
    <property type="entry name" value="AB_hydrolase_fold"/>
</dbReference>
<dbReference type="Proteomes" id="UP000316981">
    <property type="component" value="Unassembled WGS sequence"/>
</dbReference>
<dbReference type="Proteomes" id="UP000014559">
    <property type="component" value="Unassembled WGS sequence"/>
</dbReference>
<evidence type="ECO:0000313" key="4">
    <source>
        <dbReference type="EMBL" id="TVT87030.1"/>
    </source>
</evidence>
<dbReference type="HOGENOM" id="CLU_020336_3_0_6"/>
<dbReference type="Pfam" id="PF00561">
    <property type="entry name" value="Abhydrolase_1"/>
    <property type="match status" value="1"/>
</dbReference>
<feature type="domain" description="AB hydrolase-1" evidence="2">
    <location>
        <begin position="34"/>
        <end position="275"/>
    </location>
</feature>
<name>S3UDI3_9GAMM</name>
<protein>
    <submittedName>
        <fullName evidence="4">Alpha/beta hydrolase</fullName>
    </submittedName>
</protein>
<dbReference type="PATRIC" id="fig|1217696.3.peg.1493"/>
<dbReference type="GO" id="GO:0047372">
    <property type="term" value="F:monoacylglycerol lipase activity"/>
    <property type="evidence" value="ECO:0007669"/>
    <property type="project" value="TreeGrafter"/>
</dbReference>
<feature type="transmembrane region" description="Helical" evidence="1">
    <location>
        <begin position="152"/>
        <end position="170"/>
    </location>
</feature>
<dbReference type="GeneID" id="45418209"/>
<keyword evidence="1" id="KW-0472">Membrane</keyword>
<evidence type="ECO:0000313" key="6">
    <source>
        <dbReference type="Proteomes" id="UP000316981"/>
    </source>
</evidence>
<evidence type="ECO:0000256" key="1">
    <source>
        <dbReference type="SAM" id="Phobius"/>
    </source>
</evidence>
<dbReference type="GO" id="GO:0046464">
    <property type="term" value="P:acylglycerol catabolic process"/>
    <property type="evidence" value="ECO:0007669"/>
    <property type="project" value="TreeGrafter"/>
</dbReference>
<reference evidence="4 6" key="2">
    <citation type="submission" date="2019-07" db="EMBL/GenBank/DDBJ databases">
        <title>Draft Genome Sequence of the first blaOXA-58-Harboring Acinetobacter colistiniresistens clinical isolate from Brazil.</title>
        <authorList>
            <person name="Favaro L.S."/>
            <person name="Paula-Petroli S.B."/>
            <person name="Moura C.F."/>
            <person name="Tognim M.C.B."/>
            <person name="Venancio E.J."/>
            <person name="Yamada-Ogatta S.F."/>
            <person name="Carrara-Marroni F.E."/>
        </authorList>
    </citation>
    <scope>NUCLEOTIDE SEQUENCE [LARGE SCALE GENOMIC DNA]</scope>
    <source>
        <strain evidence="4 6">DL</strain>
    </source>
</reference>
<evidence type="ECO:0000259" key="2">
    <source>
        <dbReference type="Pfam" id="PF00561"/>
    </source>
</evidence>
<dbReference type="InterPro" id="IPR000639">
    <property type="entry name" value="Epox_hydrolase-like"/>
</dbReference>
<dbReference type="PANTHER" id="PTHR43798">
    <property type="entry name" value="MONOACYLGLYCEROL LIPASE"/>
    <property type="match status" value="1"/>
</dbReference>
<dbReference type="Gene3D" id="3.40.50.1820">
    <property type="entry name" value="alpha/beta hydrolase"/>
    <property type="match status" value="1"/>
</dbReference>
<dbReference type="GO" id="GO:0016020">
    <property type="term" value="C:membrane"/>
    <property type="evidence" value="ECO:0007669"/>
    <property type="project" value="TreeGrafter"/>
</dbReference>
<sequence>MYHTLQSWHKTGKYFSFHNFNIFYQYSNKAGADTLFLIHGYPTSSYDWSKIWDTLSEQYQLVAIDLLGLGFSDKPTPYPYSFQDHANQCIALIEHLNLEKVHLIGHDLGVGIIQELLDRQLQGTLKFAIQSSVFMNGSLFAEAYRPRLIQKLMASFLGHLIVLLISLPVFSKSMRQMFDANHQPSTEELKQWYAQLNFNQGKKIMVSLNQSIFDRFKHRDRLVNAMIKSPIPMLLINGKNDPNSGQHMALRYKTLIPNPQVIELEDCGHWTPWEQPNRVKKELMQFLAKPS</sequence>
<keyword evidence="1" id="KW-0812">Transmembrane</keyword>
<organism evidence="3 5">
    <name type="scientific">Acinetobacter colistiniresistens</name>
    <dbReference type="NCBI Taxonomy" id="280145"/>
    <lineage>
        <taxon>Bacteria</taxon>
        <taxon>Pseudomonadati</taxon>
        <taxon>Pseudomonadota</taxon>
        <taxon>Gammaproteobacteria</taxon>
        <taxon>Moraxellales</taxon>
        <taxon>Moraxellaceae</taxon>
        <taxon>Acinetobacter</taxon>
    </lineage>
</organism>
<keyword evidence="1" id="KW-1133">Transmembrane helix</keyword>